<dbReference type="PANTHER" id="PTHR33365:SF4">
    <property type="entry name" value="CYCLOCHLOROTINE BIOSYNTHESIS PROTEIN O"/>
    <property type="match status" value="1"/>
</dbReference>
<keyword evidence="4" id="KW-1185">Reference proteome</keyword>
<reference evidence="4" key="1">
    <citation type="journal article" date="2017" name="Genome Biol.">
        <title>Comparative genomics reveals high biological diversity and specific adaptations in the industrially and medically important fungal genus Aspergillus.</title>
        <authorList>
            <person name="de Vries R.P."/>
            <person name="Riley R."/>
            <person name="Wiebenga A."/>
            <person name="Aguilar-Osorio G."/>
            <person name="Amillis S."/>
            <person name="Uchima C.A."/>
            <person name="Anderluh G."/>
            <person name="Asadollahi M."/>
            <person name="Askin M."/>
            <person name="Barry K."/>
            <person name="Battaglia E."/>
            <person name="Bayram O."/>
            <person name="Benocci T."/>
            <person name="Braus-Stromeyer S.A."/>
            <person name="Caldana C."/>
            <person name="Canovas D."/>
            <person name="Cerqueira G.C."/>
            <person name="Chen F."/>
            <person name="Chen W."/>
            <person name="Choi C."/>
            <person name="Clum A."/>
            <person name="Dos Santos R.A."/>
            <person name="Damasio A.R."/>
            <person name="Diallinas G."/>
            <person name="Emri T."/>
            <person name="Fekete E."/>
            <person name="Flipphi M."/>
            <person name="Freyberg S."/>
            <person name="Gallo A."/>
            <person name="Gournas C."/>
            <person name="Habgood R."/>
            <person name="Hainaut M."/>
            <person name="Harispe M.L."/>
            <person name="Henrissat B."/>
            <person name="Hilden K.S."/>
            <person name="Hope R."/>
            <person name="Hossain A."/>
            <person name="Karabika E."/>
            <person name="Karaffa L."/>
            <person name="Karanyi Z."/>
            <person name="Krasevec N."/>
            <person name="Kuo A."/>
            <person name="Kusch H."/>
            <person name="LaButti K."/>
            <person name="Lagendijk E.L."/>
            <person name="Lapidus A."/>
            <person name="Levasseur A."/>
            <person name="Lindquist E."/>
            <person name="Lipzen A."/>
            <person name="Logrieco A.F."/>
            <person name="MacCabe A."/>
            <person name="Maekelae M.R."/>
            <person name="Malavazi I."/>
            <person name="Melin P."/>
            <person name="Meyer V."/>
            <person name="Mielnichuk N."/>
            <person name="Miskei M."/>
            <person name="Molnar A.P."/>
            <person name="Mule G."/>
            <person name="Ngan C.Y."/>
            <person name="Orejas M."/>
            <person name="Orosz E."/>
            <person name="Ouedraogo J.P."/>
            <person name="Overkamp K.M."/>
            <person name="Park H.-S."/>
            <person name="Perrone G."/>
            <person name="Piumi F."/>
            <person name="Punt P.J."/>
            <person name="Ram A.F."/>
            <person name="Ramon A."/>
            <person name="Rauscher S."/>
            <person name="Record E."/>
            <person name="Riano-Pachon D.M."/>
            <person name="Robert V."/>
            <person name="Roehrig J."/>
            <person name="Ruller R."/>
            <person name="Salamov A."/>
            <person name="Salih N.S."/>
            <person name="Samson R.A."/>
            <person name="Sandor E."/>
            <person name="Sanguinetti M."/>
            <person name="Schuetze T."/>
            <person name="Sepcic K."/>
            <person name="Shelest E."/>
            <person name="Sherlock G."/>
            <person name="Sophianopoulou V."/>
            <person name="Squina F.M."/>
            <person name="Sun H."/>
            <person name="Susca A."/>
            <person name="Todd R.B."/>
            <person name="Tsang A."/>
            <person name="Unkles S.E."/>
            <person name="van de Wiele N."/>
            <person name="van Rossen-Uffink D."/>
            <person name="Oliveira J.V."/>
            <person name="Vesth T.C."/>
            <person name="Visser J."/>
            <person name="Yu J.-H."/>
            <person name="Zhou M."/>
            <person name="Andersen M.R."/>
            <person name="Archer D.B."/>
            <person name="Baker S.E."/>
            <person name="Benoit I."/>
            <person name="Brakhage A.A."/>
            <person name="Braus G.H."/>
            <person name="Fischer R."/>
            <person name="Frisvad J.C."/>
            <person name="Goldman G.H."/>
            <person name="Houbraken J."/>
            <person name="Oakley B."/>
            <person name="Pocsi I."/>
            <person name="Scazzocchio C."/>
            <person name="Seiboth B."/>
            <person name="vanKuyk P.A."/>
            <person name="Wortman J."/>
            <person name="Dyer P.S."/>
            <person name="Grigoriev I.V."/>
        </authorList>
    </citation>
    <scope>NUCLEOTIDE SEQUENCE [LARGE SCALE GENOMIC DNA]</scope>
    <source>
        <strain evidence="4">CBS 506.65</strain>
    </source>
</reference>
<dbReference type="RefSeq" id="XP_022576747.1">
    <property type="nucleotide sequence ID" value="XM_022726213.1"/>
</dbReference>
<dbReference type="STRING" id="1073090.A0A1L9S508"/>
<protein>
    <recommendedName>
        <fullName evidence="5">Tat pathway signal sequence</fullName>
    </recommendedName>
</protein>
<name>A0A1L9S508_9EURO</name>
<comment type="similarity">
    <text evidence="2">Belongs to the ustYa family.</text>
</comment>
<comment type="pathway">
    <text evidence="1">Mycotoxin biosynthesis.</text>
</comment>
<dbReference type="OrthoDB" id="3687641at2759"/>
<dbReference type="Pfam" id="PF11807">
    <property type="entry name" value="UstYa"/>
    <property type="match status" value="1"/>
</dbReference>
<dbReference type="InterPro" id="IPR021765">
    <property type="entry name" value="UstYa-like"/>
</dbReference>
<dbReference type="Proteomes" id="UP000184188">
    <property type="component" value="Unassembled WGS sequence"/>
</dbReference>
<dbReference type="EMBL" id="KV878364">
    <property type="protein sequence ID" value="OJJ42237.1"/>
    <property type="molecule type" value="Genomic_DNA"/>
</dbReference>
<sequence length="135" mass="15596">MTELPRLVNKTIPIPEYPDEYIVELDVFHQLHCLNLVRLKAWTAENPEYGDNGVNPHLQKMDHIDHCIDTMRQSLMCSADISPIVWNWDPASQSAKGRASTLHTCRDFEAIRQWAIEHHTDAFNTSVHTHDPLED</sequence>
<gene>
    <name evidence="3" type="ORF">ASPZODRAFT_155448</name>
</gene>
<evidence type="ECO:0000313" key="4">
    <source>
        <dbReference type="Proteomes" id="UP000184188"/>
    </source>
</evidence>
<proteinExistence type="inferred from homology"/>
<dbReference type="PANTHER" id="PTHR33365">
    <property type="entry name" value="YALI0B05434P"/>
    <property type="match status" value="1"/>
</dbReference>
<evidence type="ECO:0000256" key="1">
    <source>
        <dbReference type="ARBA" id="ARBA00004685"/>
    </source>
</evidence>
<evidence type="ECO:0000256" key="2">
    <source>
        <dbReference type="ARBA" id="ARBA00035112"/>
    </source>
</evidence>
<dbReference type="VEuPathDB" id="FungiDB:ASPZODRAFT_155448"/>
<dbReference type="GO" id="GO:0043386">
    <property type="term" value="P:mycotoxin biosynthetic process"/>
    <property type="evidence" value="ECO:0007669"/>
    <property type="project" value="InterPro"/>
</dbReference>
<evidence type="ECO:0000313" key="3">
    <source>
        <dbReference type="EMBL" id="OJJ42237.1"/>
    </source>
</evidence>
<organism evidence="3 4">
    <name type="scientific">Penicilliopsis zonata CBS 506.65</name>
    <dbReference type="NCBI Taxonomy" id="1073090"/>
    <lineage>
        <taxon>Eukaryota</taxon>
        <taxon>Fungi</taxon>
        <taxon>Dikarya</taxon>
        <taxon>Ascomycota</taxon>
        <taxon>Pezizomycotina</taxon>
        <taxon>Eurotiomycetes</taxon>
        <taxon>Eurotiomycetidae</taxon>
        <taxon>Eurotiales</taxon>
        <taxon>Aspergillaceae</taxon>
        <taxon>Penicilliopsis</taxon>
    </lineage>
</organism>
<accession>A0A1L9S508</accession>
<dbReference type="GeneID" id="34612677"/>
<dbReference type="AlphaFoldDB" id="A0A1L9S508"/>
<evidence type="ECO:0008006" key="5">
    <source>
        <dbReference type="Google" id="ProtNLM"/>
    </source>
</evidence>